<sequence length="282" mass="32227">MNRHNPRRLDEDFDSMGNNTLLTAQTLKPEHVISSQLRTHAALTVFILYHIGTQRWTGDILDALQAHRLTLEKLTMMSKESWRWVSSPVSLVQPLVQMQHLKMLTIDYEVFQQSGFQHNKPLSMMLPHSLENLEIIFDTARMSTATDYNSSLLSLRELPFLQRFKVLYRHDCKPDSPILLHLHTIQSVFRNFGKPCEYEIVKGPEDAEHDPGDLVWVVGSLAMLGYEGIQMGHQVSGFYSGAKISTMVRRKLGVPPGDPSEYWPNMEVLSMTAEISGMDGWM</sequence>
<dbReference type="AlphaFoldDB" id="A0A9P4LIV3"/>
<proteinExistence type="predicted"/>
<organism evidence="1 2">
    <name type="scientific">Setomelanomma holmii</name>
    <dbReference type="NCBI Taxonomy" id="210430"/>
    <lineage>
        <taxon>Eukaryota</taxon>
        <taxon>Fungi</taxon>
        <taxon>Dikarya</taxon>
        <taxon>Ascomycota</taxon>
        <taxon>Pezizomycotina</taxon>
        <taxon>Dothideomycetes</taxon>
        <taxon>Pleosporomycetidae</taxon>
        <taxon>Pleosporales</taxon>
        <taxon>Pleosporineae</taxon>
        <taxon>Phaeosphaeriaceae</taxon>
        <taxon>Setomelanomma</taxon>
    </lineage>
</organism>
<accession>A0A9P4LIV3</accession>
<protein>
    <submittedName>
        <fullName evidence="1">Uncharacterized protein</fullName>
    </submittedName>
</protein>
<dbReference type="Proteomes" id="UP000799777">
    <property type="component" value="Unassembled WGS sequence"/>
</dbReference>
<dbReference type="EMBL" id="ML978253">
    <property type="protein sequence ID" value="KAF2025952.1"/>
    <property type="molecule type" value="Genomic_DNA"/>
</dbReference>
<evidence type="ECO:0000313" key="2">
    <source>
        <dbReference type="Proteomes" id="UP000799777"/>
    </source>
</evidence>
<name>A0A9P4LIV3_9PLEO</name>
<comment type="caution">
    <text evidence="1">The sequence shown here is derived from an EMBL/GenBank/DDBJ whole genome shotgun (WGS) entry which is preliminary data.</text>
</comment>
<evidence type="ECO:0000313" key="1">
    <source>
        <dbReference type="EMBL" id="KAF2025952.1"/>
    </source>
</evidence>
<reference evidence="1" key="1">
    <citation type="journal article" date="2020" name="Stud. Mycol.">
        <title>101 Dothideomycetes genomes: a test case for predicting lifestyles and emergence of pathogens.</title>
        <authorList>
            <person name="Haridas S."/>
            <person name="Albert R."/>
            <person name="Binder M."/>
            <person name="Bloem J."/>
            <person name="Labutti K."/>
            <person name="Salamov A."/>
            <person name="Andreopoulos B."/>
            <person name="Baker S."/>
            <person name="Barry K."/>
            <person name="Bills G."/>
            <person name="Bluhm B."/>
            <person name="Cannon C."/>
            <person name="Castanera R."/>
            <person name="Culley D."/>
            <person name="Daum C."/>
            <person name="Ezra D."/>
            <person name="Gonzalez J."/>
            <person name="Henrissat B."/>
            <person name="Kuo A."/>
            <person name="Liang C."/>
            <person name="Lipzen A."/>
            <person name="Lutzoni F."/>
            <person name="Magnuson J."/>
            <person name="Mondo S."/>
            <person name="Nolan M."/>
            <person name="Ohm R."/>
            <person name="Pangilinan J."/>
            <person name="Park H.-J."/>
            <person name="Ramirez L."/>
            <person name="Alfaro M."/>
            <person name="Sun H."/>
            <person name="Tritt A."/>
            <person name="Yoshinaga Y."/>
            <person name="Zwiers L.-H."/>
            <person name="Turgeon B."/>
            <person name="Goodwin S."/>
            <person name="Spatafora J."/>
            <person name="Crous P."/>
            <person name="Grigoriev I."/>
        </authorList>
    </citation>
    <scope>NUCLEOTIDE SEQUENCE</scope>
    <source>
        <strain evidence="1">CBS 110217</strain>
    </source>
</reference>
<keyword evidence="2" id="KW-1185">Reference proteome</keyword>
<gene>
    <name evidence="1" type="ORF">EK21DRAFT_116318</name>
</gene>